<dbReference type="InterPro" id="IPR023198">
    <property type="entry name" value="PGP-like_dom2"/>
</dbReference>
<dbReference type="SFLD" id="SFLDS00003">
    <property type="entry name" value="Haloacid_Dehalogenase"/>
    <property type="match status" value="1"/>
</dbReference>
<evidence type="ECO:0000313" key="2">
    <source>
        <dbReference type="Proteomes" id="UP000183894"/>
    </source>
</evidence>
<dbReference type="InterPro" id="IPR050155">
    <property type="entry name" value="HAD-like_hydrolase_sf"/>
</dbReference>
<dbReference type="OrthoDB" id="212720at2157"/>
<dbReference type="Pfam" id="PF13419">
    <property type="entry name" value="HAD_2"/>
    <property type="match status" value="1"/>
</dbReference>
<proteinExistence type="predicted"/>
<dbReference type="SUPFAM" id="SSF56784">
    <property type="entry name" value="HAD-like"/>
    <property type="match status" value="1"/>
</dbReference>
<dbReference type="InterPro" id="IPR023214">
    <property type="entry name" value="HAD_sf"/>
</dbReference>
<dbReference type="Gene3D" id="1.10.150.240">
    <property type="entry name" value="Putative phosphatase, domain 2"/>
    <property type="match status" value="1"/>
</dbReference>
<dbReference type="GO" id="GO:0008967">
    <property type="term" value="F:phosphoglycolate phosphatase activity"/>
    <property type="evidence" value="ECO:0007669"/>
    <property type="project" value="TreeGrafter"/>
</dbReference>
<dbReference type="InterPro" id="IPR036412">
    <property type="entry name" value="HAD-like_sf"/>
</dbReference>
<dbReference type="AlphaFoldDB" id="A0A1H7RWY7"/>
<sequence>MTLPDLSGFDAVVYDLDGTLVNLRVDWDEAARDAALVLREAGVEADAMDLWGMLDVADEEGVRDDLERELAAHERQGAWTSDRLPLADHLPEDGVPSGVCSLNAEDACRVALDVHELEPHVDAVVGRDSVATEKPDPEPLLATLEEMGVSPDSAVFVGDSARDEVTAERAGVAFRYVGDGPSGV</sequence>
<evidence type="ECO:0000313" key="1">
    <source>
        <dbReference type="EMBL" id="SEL64656.1"/>
    </source>
</evidence>
<reference evidence="1 2" key="1">
    <citation type="submission" date="2016-10" db="EMBL/GenBank/DDBJ databases">
        <authorList>
            <person name="de Groot N.N."/>
        </authorList>
    </citation>
    <scope>NUCLEOTIDE SEQUENCE [LARGE SCALE GENOMIC DNA]</scope>
    <source>
        <strain evidence="1 2">CDM_5</strain>
    </source>
</reference>
<dbReference type="PANTHER" id="PTHR43434:SF1">
    <property type="entry name" value="PHOSPHOGLYCOLATE PHOSPHATASE"/>
    <property type="match status" value="1"/>
</dbReference>
<name>A0A1H7RWY7_HALLR</name>
<dbReference type="PROSITE" id="PS01228">
    <property type="entry name" value="COF_1"/>
    <property type="match status" value="1"/>
</dbReference>
<dbReference type="InterPro" id="IPR041492">
    <property type="entry name" value="HAD_2"/>
</dbReference>
<organism evidence="1 2">
    <name type="scientific">Haloferax larsenii</name>
    <dbReference type="NCBI Taxonomy" id="302484"/>
    <lineage>
        <taxon>Archaea</taxon>
        <taxon>Methanobacteriati</taxon>
        <taxon>Methanobacteriota</taxon>
        <taxon>Stenosarchaea group</taxon>
        <taxon>Halobacteria</taxon>
        <taxon>Halobacteriales</taxon>
        <taxon>Haloferacaceae</taxon>
        <taxon>Haloferax</taxon>
    </lineage>
</organism>
<dbReference type="PANTHER" id="PTHR43434">
    <property type="entry name" value="PHOSPHOGLYCOLATE PHOSPHATASE"/>
    <property type="match status" value="1"/>
</dbReference>
<gene>
    <name evidence="1" type="ORF">SAMN04488691_106200</name>
</gene>
<dbReference type="RefSeq" id="WP_074795070.1">
    <property type="nucleotide sequence ID" value="NZ_FOAD01000006.1"/>
</dbReference>
<dbReference type="Proteomes" id="UP000183894">
    <property type="component" value="Unassembled WGS sequence"/>
</dbReference>
<dbReference type="EMBL" id="FOAD01000006">
    <property type="protein sequence ID" value="SEL64656.1"/>
    <property type="molecule type" value="Genomic_DNA"/>
</dbReference>
<accession>A0A1H7RWY7</accession>
<dbReference type="SFLD" id="SFLDG01129">
    <property type="entry name" value="C1.5:_HAD__Beta-PGM__Phosphata"/>
    <property type="match status" value="1"/>
</dbReference>
<dbReference type="Gene3D" id="3.40.50.1000">
    <property type="entry name" value="HAD superfamily/HAD-like"/>
    <property type="match status" value="1"/>
</dbReference>
<protein>
    <submittedName>
        <fullName evidence="1">Phosphoglycolate phosphatase</fullName>
    </submittedName>
</protein>
<dbReference type="GO" id="GO:0006281">
    <property type="term" value="P:DNA repair"/>
    <property type="evidence" value="ECO:0007669"/>
    <property type="project" value="TreeGrafter"/>
</dbReference>